<evidence type="ECO:0000313" key="2">
    <source>
        <dbReference type="EMBL" id="KAK0590550.1"/>
    </source>
</evidence>
<sequence>MTIFPKRSSNHTCTSWLTQESPYVTVPVSHAHSPAAHEIPRTNTLPASGARVVVPAPFPVHSVSSSQPPYSQISPRAAAPNSATSSLPPTSPHVPHSAAPSTIHPLPPCTVQQPLPHTCTAPNPPATHLIAPNSAQPHAPSLTPTDLQPLTPATAHNSAQLVAQNTAQPQFRRWPFRRRPTFSLSSPPSLSPDSRASRQKLEELLQQWSEWQAQHGSSLNRVGDNR</sequence>
<proteinExistence type="predicted"/>
<comment type="caution">
    <text evidence="2">The sequence shown here is derived from an EMBL/GenBank/DDBJ whole genome shotgun (WGS) entry which is preliminary data.</text>
</comment>
<dbReference type="EMBL" id="JAUESC010000381">
    <property type="protein sequence ID" value="KAK0590550.1"/>
    <property type="molecule type" value="Genomic_DNA"/>
</dbReference>
<organism evidence="2 3">
    <name type="scientific">Acer saccharum</name>
    <name type="common">Sugar maple</name>
    <dbReference type="NCBI Taxonomy" id="4024"/>
    <lineage>
        <taxon>Eukaryota</taxon>
        <taxon>Viridiplantae</taxon>
        <taxon>Streptophyta</taxon>
        <taxon>Embryophyta</taxon>
        <taxon>Tracheophyta</taxon>
        <taxon>Spermatophyta</taxon>
        <taxon>Magnoliopsida</taxon>
        <taxon>eudicotyledons</taxon>
        <taxon>Gunneridae</taxon>
        <taxon>Pentapetalae</taxon>
        <taxon>rosids</taxon>
        <taxon>malvids</taxon>
        <taxon>Sapindales</taxon>
        <taxon>Sapindaceae</taxon>
        <taxon>Hippocastanoideae</taxon>
        <taxon>Acereae</taxon>
        <taxon>Acer</taxon>
    </lineage>
</organism>
<dbReference type="AlphaFoldDB" id="A0AA39SJ44"/>
<feature type="compositionally biased region" description="Low complexity" evidence="1">
    <location>
        <begin position="181"/>
        <end position="194"/>
    </location>
</feature>
<reference evidence="2" key="1">
    <citation type="journal article" date="2022" name="Plant J.">
        <title>Strategies of tolerance reflected in two North American maple genomes.</title>
        <authorList>
            <person name="McEvoy S.L."/>
            <person name="Sezen U.U."/>
            <person name="Trouern-Trend A."/>
            <person name="McMahon S.M."/>
            <person name="Schaberg P.G."/>
            <person name="Yang J."/>
            <person name="Wegrzyn J.L."/>
            <person name="Swenson N.G."/>
        </authorList>
    </citation>
    <scope>NUCLEOTIDE SEQUENCE</scope>
    <source>
        <strain evidence="2">NS2018</strain>
    </source>
</reference>
<feature type="compositionally biased region" description="Low complexity" evidence="1">
    <location>
        <begin position="63"/>
        <end position="75"/>
    </location>
</feature>
<dbReference type="Proteomes" id="UP001168877">
    <property type="component" value="Unassembled WGS sequence"/>
</dbReference>
<reference evidence="2" key="2">
    <citation type="submission" date="2023-06" db="EMBL/GenBank/DDBJ databases">
        <authorList>
            <person name="Swenson N.G."/>
            <person name="Wegrzyn J.L."/>
            <person name="Mcevoy S.L."/>
        </authorList>
    </citation>
    <scope>NUCLEOTIDE SEQUENCE</scope>
    <source>
        <strain evidence="2">NS2018</strain>
        <tissue evidence="2">Leaf</tissue>
    </source>
</reference>
<keyword evidence="3" id="KW-1185">Reference proteome</keyword>
<evidence type="ECO:0000256" key="1">
    <source>
        <dbReference type="SAM" id="MobiDB-lite"/>
    </source>
</evidence>
<feature type="region of interest" description="Disordered" evidence="1">
    <location>
        <begin position="165"/>
        <end position="198"/>
    </location>
</feature>
<evidence type="ECO:0000313" key="3">
    <source>
        <dbReference type="Proteomes" id="UP001168877"/>
    </source>
</evidence>
<protein>
    <submittedName>
        <fullName evidence="2">Uncharacterized protein</fullName>
    </submittedName>
</protein>
<feature type="region of interest" description="Disordered" evidence="1">
    <location>
        <begin position="63"/>
        <end position="152"/>
    </location>
</feature>
<gene>
    <name evidence="2" type="ORF">LWI29_028676</name>
</gene>
<accession>A0AA39SJ44</accession>
<name>A0AA39SJ44_ACESA</name>